<evidence type="ECO:0000256" key="1">
    <source>
        <dbReference type="SAM" id="MobiDB-lite"/>
    </source>
</evidence>
<feature type="region of interest" description="Disordered" evidence="1">
    <location>
        <begin position="1"/>
        <end position="140"/>
    </location>
</feature>
<reference evidence="2 3" key="1">
    <citation type="submission" date="2016-04" db="EMBL/GenBank/DDBJ databases">
        <title>Genome analyses suggest a sexual origin of heterokaryosis in a supposedly ancient asexual fungus.</title>
        <authorList>
            <person name="Ropars J."/>
            <person name="Sedzielewska K."/>
            <person name="Noel J."/>
            <person name="Charron P."/>
            <person name="Farinelli L."/>
            <person name="Marton T."/>
            <person name="Kruger M."/>
            <person name="Pelin A."/>
            <person name="Brachmann A."/>
            <person name="Corradi N."/>
        </authorList>
    </citation>
    <scope>NUCLEOTIDE SEQUENCE [LARGE SCALE GENOMIC DNA]</scope>
    <source>
        <strain evidence="2 3">C2</strain>
    </source>
</reference>
<dbReference type="VEuPathDB" id="FungiDB:FUN_007801"/>
<dbReference type="Proteomes" id="UP000233469">
    <property type="component" value="Unassembled WGS sequence"/>
</dbReference>
<proteinExistence type="predicted"/>
<feature type="compositionally biased region" description="Basic and acidic residues" evidence="1">
    <location>
        <begin position="63"/>
        <end position="140"/>
    </location>
</feature>
<protein>
    <submittedName>
        <fullName evidence="2">Uncharacterized protein</fullName>
    </submittedName>
</protein>
<sequence length="272" mass="32825">MTRPRKPTATKGSRGSSLKTNSKVREVREKSIIDSPHDNEHESSNEREVRAQHDEADYLESLSRSREKTPQQEEREIEREEEIERREREREREKRERARRERERENREREIERESREKEIEREKRGRRERERNEENESEKDNFHFLPPQFEEMSNQLQVCNWLIAHPEILNLANKMLTAKSQDTGILSMTSQPQPNNLIYKIFGLEPFKKEAEKLAHDASKKFTDYRNKYNESIILLVKDMREIEREIPTNISDHEVNEFIFEDVVVKKLLR</sequence>
<accession>A0A2N1N3Q1</accession>
<feature type="compositionally biased region" description="Polar residues" evidence="1">
    <location>
        <begin position="10"/>
        <end position="21"/>
    </location>
</feature>
<evidence type="ECO:0000313" key="3">
    <source>
        <dbReference type="Proteomes" id="UP000233469"/>
    </source>
</evidence>
<organism evidence="2 3">
    <name type="scientific">Rhizophagus irregularis</name>
    <dbReference type="NCBI Taxonomy" id="588596"/>
    <lineage>
        <taxon>Eukaryota</taxon>
        <taxon>Fungi</taxon>
        <taxon>Fungi incertae sedis</taxon>
        <taxon>Mucoromycota</taxon>
        <taxon>Glomeromycotina</taxon>
        <taxon>Glomeromycetes</taxon>
        <taxon>Glomerales</taxon>
        <taxon>Glomeraceae</taxon>
        <taxon>Rhizophagus</taxon>
    </lineage>
</organism>
<reference evidence="2 3" key="2">
    <citation type="submission" date="2017-10" db="EMBL/GenBank/DDBJ databases">
        <title>Extensive intraspecific genome diversity in a model arbuscular mycorrhizal fungus.</title>
        <authorList>
            <person name="Chen E.C.H."/>
            <person name="Morin E."/>
            <person name="Baudet D."/>
            <person name="Noel J."/>
            <person name="Ndikumana S."/>
            <person name="Charron P."/>
            <person name="St-Onge C."/>
            <person name="Giorgi J."/>
            <person name="Grigoriev I.V."/>
            <person name="Roux C."/>
            <person name="Martin F.M."/>
            <person name="Corradi N."/>
        </authorList>
    </citation>
    <scope>NUCLEOTIDE SEQUENCE [LARGE SCALE GENOMIC DNA]</scope>
    <source>
        <strain evidence="2 3">C2</strain>
    </source>
</reference>
<dbReference type="EMBL" id="LLXL01000836">
    <property type="protein sequence ID" value="PKK68504.1"/>
    <property type="molecule type" value="Genomic_DNA"/>
</dbReference>
<dbReference type="AlphaFoldDB" id="A0A2N1N3Q1"/>
<comment type="caution">
    <text evidence="2">The sequence shown here is derived from an EMBL/GenBank/DDBJ whole genome shotgun (WGS) entry which is preliminary data.</text>
</comment>
<feature type="compositionally biased region" description="Basic and acidic residues" evidence="1">
    <location>
        <begin position="23"/>
        <end position="56"/>
    </location>
</feature>
<gene>
    <name evidence="2" type="ORF">RhiirC2_713339</name>
</gene>
<evidence type="ECO:0000313" key="2">
    <source>
        <dbReference type="EMBL" id="PKK68504.1"/>
    </source>
</evidence>
<name>A0A2N1N3Q1_9GLOM</name>